<dbReference type="PROSITE" id="PS51354">
    <property type="entry name" value="GLUTAREDOXIN_2"/>
    <property type="match status" value="1"/>
</dbReference>
<feature type="transmembrane region" description="Helical" evidence="1">
    <location>
        <begin position="217"/>
        <end position="241"/>
    </location>
</feature>
<feature type="transmembrane region" description="Helical" evidence="1">
    <location>
        <begin position="157"/>
        <end position="180"/>
    </location>
</feature>
<gene>
    <name evidence="2" type="ORF">A3I51_03085</name>
</gene>
<dbReference type="Gene3D" id="3.40.30.10">
    <property type="entry name" value="Glutaredoxin"/>
    <property type="match status" value="1"/>
</dbReference>
<organism evidence="2 3">
    <name type="scientific">Candidatus Gottesmanbacteria bacterium RIFCSPLOWO2_02_FULL_38_8</name>
    <dbReference type="NCBI Taxonomy" id="1798397"/>
    <lineage>
        <taxon>Bacteria</taxon>
        <taxon>Candidatus Gottesmaniibacteriota</taxon>
    </lineage>
</organism>
<dbReference type="AlphaFoldDB" id="A0A1F6B4H5"/>
<dbReference type="SUPFAM" id="SSF52833">
    <property type="entry name" value="Thioredoxin-like"/>
    <property type="match status" value="1"/>
</dbReference>
<evidence type="ECO:0000256" key="1">
    <source>
        <dbReference type="SAM" id="Phobius"/>
    </source>
</evidence>
<keyword evidence="1" id="KW-0812">Transmembrane</keyword>
<sequence length="385" mass="43293">MQKHTVYFALIFFLLITLFLIPPFKTRAEENKITLHFFWMIGCPHCAKEEIFLKSLSEKYPNLEIKDYEISQNEQNRDLLMEVGKKLKADTSGVPFTVVGDKYTIGFGSEETTGAEIEENIKSMMEGGPKDVVGEETVGIKLPILGSVSVKDLGLPLFTFIIALADGFNPCAMWVLIFLISLLIGMHDKFKMIVLGSVFILASGLIYFLFLSAWLNLFLFLGFIFWIRTAIGGVALAAGGYNIREYFTNKDGACKVTGSEKRRKIFDKLKRVTESKNFLWAIGGIILLAFAVNLVELICSAGLPAVYTKVLSLSKLPTYKYYGYLLFYILIFMLDDLIVFWGAVFTFHLVGINTKYTRLSHLIGGIAMLLIGILMIFKPEVLMFG</sequence>
<dbReference type="InterPro" id="IPR036249">
    <property type="entry name" value="Thioredoxin-like_sf"/>
</dbReference>
<evidence type="ECO:0000313" key="2">
    <source>
        <dbReference type="EMBL" id="OGG31831.1"/>
    </source>
</evidence>
<dbReference type="Proteomes" id="UP000179209">
    <property type="component" value="Unassembled WGS sequence"/>
</dbReference>
<keyword evidence="1" id="KW-1133">Transmembrane helix</keyword>
<feature type="transmembrane region" description="Helical" evidence="1">
    <location>
        <begin position="325"/>
        <end position="347"/>
    </location>
</feature>
<feature type="transmembrane region" description="Helical" evidence="1">
    <location>
        <begin position="278"/>
        <end position="305"/>
    </location>
</feature>
<proteinExistence type="predicted"/>
<feature type="transmembrane region" description="Helical" evidence="1">
    <location>
        <begin position="359"/>
        <end position="377"/>
    </location>
</feature>
<dbReference type="EMBL" id="MFKA01000043">
    <property type="protein sequence ID" value="OGG31831.1"/>
    <property type="molecule type" value="Genomic_DNA"/>
</dbReference>
<feature type="transmembrane region" description="Helical" evidence="1">
    <location>
        <begin position="192"/>
        <end position="211"/>
    </location>
</feature>
<keyword evidence="1" id="KW-0472">Membrane</keyword>
<protein>
    <submittedName>
        <fullName evidence="2">Uncharacterized protein</fullName>
    </submittedName>
</protein>
<name>A0A1F6B4H5_9BACT</name>
<reference evidence="2 3" key="1">
    <citation type="journal article" date="2016" name="Nat. Commun.">
        <title>Thousands of microbial genomes shed light on interconnected biogeochemical processes in an aquifer system.</title>
        <authorList>
            <person name="Anantharaman K."/>
            <person name="Brown C.T."/>
            <person name="Hug L.A."/>
            <person name="Sharon I."/>
            <person name="Castelle C.J."/>
            <person name="Probst A.J."/>
            <person name="Thomas B.C."/>
            <person name="Singh A."/>
            <person name="Wilkins M.J."/>
            <person name="Karaoz U."/>
            <person name="Brodie E.L."/>
            <person name="Williams K.H."/>
            <person name="Hubbard S.S."/>
            <person name="Banfield J.F."/>
        </authorList>
    </citation>
    <scope>NUCLEOTIDE SEQUENCE [LARGE SCALE GENOMIC DNA]</scope>
</reference>
<evidence type="ECO:0000313" key="3">
    <source>
        <dbReference type="Proteomes" id="UP000179209"/>
    </source>
</evidence>
<accession>A0A1F6B4H5</accession>
<comment type="caution">
    <text evidence="2">The sequence shown here is derived from an EMBL/GenBank/DDBJ whole genome shotgun (WGS) entry which is preliminary data.</text>
</comment>